<reference evidence="1 2" key="1">
    <citation type="submission" date="2018-06" db="EMBL/GenBank/DDBJ databases">
        <title>Genomic Encyclopedia of Type Strains, Phase III (KMG-III): the genomes of soil and plant-associated and newly described type strains.</title>
        <authorList>
            <person name="Whitman W."/>
        </authorList>
    </citation>
    <scope>NUCLEOTIDE SEQUENCE [LARGE SCALE GENOMIC DNA]</scope>
    <source>
        <strain evidence="1 2">CGMCC 1.8979</strain>
    </source>
</reference>
<accession>A0A327Y728</accession>
<protein>
    <submittedName>
        <fullName evidence="1">Uncharacterized protein</fullName>
    </submittedName>
</protein>
<dbReference type="Proteomes" id="UP000248555">
    <property type="component" value="Unassembled WGS sequence"/>
</dbReference>
<keyword evidence="2" id="KW-1185">Reference proteome</keyword>
<comment type="caution">
    <text evidence="1">The sequence shown here is derived from an EMBL/GenBank/DDBJ whole genome shotgun (WGS) entry which is preliminary data.</text>
</comment>
<dbReference type="EMBL" id="QLMH01000017">
    <property type="protein sequence ID" value="RAK16624.1"/>
    <property type="molecule type" value="Genomic_DNA"/>
</dbReference>
<dbReference type="RefSeq" id="WP_111646188.1">
    <property type="nucleotide sequence ID" value="NZ_QLMH01000017.1"/>
</dbReference>
<gene>
    <name evidence="1" type="ORF">B0I26_11738</name>
</gene>
<proteinExistence type="predicted"/>
<organism evidence="1 2">
    <name type="scientific">Paranoxybacillus vitaminiphilus</name>
    <dbReference type="NCBI Taxonomy" id="581036"/>
    <lineage>
        <taxon>Bacteria</taxon>
        <taxon>Bacillati</taxon>
        <taxon>Bacillota</taxon>
        <taxon>Bacilli</taxon>
        <taxon>Bacillales</taxon>
        <taxon>Anoxybacillaceae</taxon>
        <taxon>Paranoxybacillus</taxon>
    </lineage>
</organism>
<name>A0A327Y728_9BACL</name>
<evidence type="ECO:0000313" key="1">
    <source>
        <dbReference type="EMBL" id="RAK16624.1"/>
    </source>
</evidence>
<dbReference type="AlphaFoldDB" id="A0A327Y728"/>
<evidence type="ECO:0000313" key="2">
    <source>
        <dbReference type="Proteomes" id="UP000248555"/>
    </source>
</evidence>
<sequence length="67" mass="7922">MLTLKGYLNRTSPFVRHFILHGAELPRTKNDCFYGKVGFFWMDVEYKTILRVAHIFGEYSEKTAYTL</sequence>